<name>A0ABU8JJG8_DICCH</name>
<evidence type="ECO:0000313" key="6">
    <source>
        <dbReference type="Proteomes" id="UP001359469"/>
    </source>
</evidence>
<comment type="caution">
    <text evidence="5">The sequence shown here is derived from an EMBL/GenBank/DDBJ whole genome shotgun (WGS) entry which is preliminary data.</text>
</comment>
<dbReference type="CDD" id="cd08550">
    <property type="entry name" value="GlyDH-like"/>
    <property type="match status" value="1"/>
</dbReference>
<proteinExistence type="inferred from homology"/>
<dbReference type="InterPro" id="IPR018211">
    <property type="entry name" value="ADH_Fe_CS"/>
</dbReference>
<comment type="similarity">
    <text evidence="1">Belongs to the iron-containing alcohol dehydrogenase family.</text>
</comment>
<evidence type="ECO:0000256" key="2">
    <source>
        <dbReference type="ARBA" id="ARBA00022723"/>
    </source>
</evidence>
<dbReference type="PANTHER" id="PTHR43616">
    <property type="entry name" value="GLYCEROL DEHYDROGENASE"/>
    <property type="match status" value="1"/>
</dbReference>
<keyword evidence="2" id="KW-0479">Metal-binding</keyword>
<keyword evidence="3" id="KW-0560">Oxidoreductase</keyword>
<keyword evidence="6" id="KW-1185">Reference proteome</keyword>
<evidence type="ECO:0000259" key="4">
    <source>
        <dbReference type="Pfam" id="PF00465"/>
    </source>
</evidence>
<dbReference type="SUPFAM" id="SSF56796">
    <property type="entry name" value="Dehydroquinate synthase-like"/>
    <property type="match status" value="1"/>
</dbReference>
<feature type="domain" description="Alcohol dehydrogenase iron-type/glycerol dehydrogenase GldA" evidence="4">
    <location>
        <begin position="8"/>
        <end position="154"/>
    </location>
</feature>
<reference evidence="5 6" key="1">
    <citation type="submission" date="2024-03" db="EMBL/GenBank/DDBJ databases">
        <title>Analysis of soft rot Pectobacteriaceae population diversity in US potato growing regions between 2016 and 2022.</title>
        <authorList>
            <person name="Ma X."/>
            <person name="Zhang X."/>
            <person name="Stodghill P."/>
            <person name="Rioux R."/>
            <person name="Babler B."/>
            <person name="Shrestha S."/>
            <person name="Babler B."/>
            <person name="Rivedal H."/>
            <person name="Frost K."/>
            <person name="Hao J."/>
            <person name="Secor G."/>
            <person name="Swingle B."/>
        </authorList>
    </citation>
    <scope>NUCLEOTIDE SEQUENCE [LARGE SCALE GENOMIC DNA]</scope>
    <source>
        <strain evidence="5 6">SR64</strain>
    </source>
</reference>
<dbReference type="InterPro" id="IPR001670">
    <property type="entry name" value="ADH_Fe/GldA"/>
</dbReference>
<dbReference type="Gene3D" id="1.20.1090.10">
    <property type="entry name" value="Dehydroquinate synthase-like - alpha domain"/>
    <property type="match status" value="1"/>
</dbReference>
<accession>A0ABU8JJG8</accession>
<dbReference type="Proteomes" id="UP001359469">
    <property type="component" value="Unassembled WGS sequence"/>
</dbReference>
<dbReference type="Pfam" id="PF00465">
    <property type="entry name" value="Fe-ADH"/>
    <property type="match status" value="1"/>
</dbReference>
<dbReference type="EMBL" id="JBBBOO010000003">
    <property type="protein sequence ID" value="MEI7063142.1"/>
    <property type="molecule type" value="Genomic_DNA"/>
</dbReference>
<organism evidence="5 6">
    <name type="scientific">Dickeya chrysanthemi</name>
    <name type="common">Pectobacterium chrysanthemi</name>
    <name type="synonym">Erwinia chrysanthemi</name>
    <dbReference type="NCBI Taxonomy" id="556"/>
    <lineage>
        <taxon>Bacteria</taxon>
        <taxon>Pseudomonadati</taxon>
        <taxon>Pseudomonadota</taxon>
        <taxon>Gammaproteobacteria</taxon>
        <taxon>Enterobacterales</taxon>
        <taxon>Pectobacteriaceae</taxon>
        <taxon>Dickeya</taxon>
    </lineage>
</organism>
<dbReference type="PIRSF" id="PIRSF000112">
    <property type="entry name" value="Glycerol_dehydrogenase"/>
    <property type="match status" value="1"/>
</dbReference>
<dbReference type="InterPro" id="IPR016205">
    <property type="entry name" value="Glycerol_DH"/>
</dbReference>
<gene>
    <name evidence="5" type="ORF">WCU84_05620</name>
</gene>
<protein>
    <submittedName>
        <fullName evidence="5">Iron-containing alcohol dehydrogenase family protein</fullName>
    </submittedName>
</protein>
<evidence type="ECO:0000313" key="5">
    <source>
        <dbReference type="EMBL" id="MEI7063142.1"/>
    </source>
</evidence>
<evidence type="ECO:0000256" key="3">
    <source>
        <dbReference type="ARBA" id="ARBA00023002"/>
    </source>
</evidence>
<dbReference type="RefSeq" id="WP_336729109.1">
    <property type="nucleotide sequence ID" value="NZ_JBBBOO010000003.1"/>
</dbReference>
<dbReference type="PANTHER" id="PTHR43616:SF3">
    <property type="entry name" value="HYDROXYCARBOXYLATE DEHYDROGENASE A"/>
    <property type="match status" value="1"/>
</dbReference>
<sequence length="364" mass="38174">MTQQVFFPATVLRGAGVSQQLGELCARLGSRVLVAGGHQALTAAQTLIIEQLRQAGVTLTAVEWSGDQCSVSQIERLRARVRDTDSDLLLAVGGGKALDTGKAVAYQCGIPVVTLPTIAATCAAVTPLSVRYHDDGHFHDLYHLPAAPAAVVIDSALLVRAPLRWLAAGLGDTLAKWYEFRAIDKGDNGSGFAASSRANSEICFRLIERHGEAACRAVMDGQPSDALDQVLDAIFLFAGLTSLMASGAHAAASHALYEGFTVCDKTREFGHGLLVGFGNLCLLALEQRSDEELLAAIGLAQACAVPLTLAAICPDLSEVELAAIVRAAVDAPDMANMPFTVTEPMVIQAIRRVEGLAAGMAGSK</sequence>
<dbReference type="PROSITE" id="PS00913">
    <property type="entry name" value="ADH_IRON_1"/>
    <property type="match status" value="1"/>
</dbReference>
<dbReference type="Gene3D" id="3.40.50.1970">
    <property type="match status" value="1"/>
</dbReference>
<evidence type="ECO:0000256" key="1">
    <source>
        <dbReference type="ARBA" id="ARBA00007358"/>
    </source>
</evidence>